<dbReference type="HOGENOM" id="CLU_2481102_0_0_5"/>
<evidence type="ECO:0000313" key="2">
    <source>
        <dbReference type="Proteomes" id="UP000027180"/>
    </source>
</evidence>
<dbReference type="AlphaFoldDB" id="A0A060I6R4"/>
<evidence type="ECO:0000313" key="1">
    <source>
        <dbReference type="EMBL" id="AIC27231.1"/>
    </source>
</evidence>
<dbReference type="EMBL" id="CP006986">
    <property type="protein sequence ID" value="AIC27231.1"/>
    <property type="molecule type" value="Genomic_DNA"/>
</dbReference>
<reference evidence="1 2" key="1">
    <citation type="submission" date="2013-12" db="EMBL/GenBank/DDBJ databases">
        <title>Complete genome sequence of Rhizobium etli bv. mimosae IE4771.</title>
        <authorList>
            <person name="Bustos P."/>
            <person name="Santamaria R.I."/>
            <person name="Lozano L."/>
            <person name="Ormeno-Orrillo E."/>
            <person name="Rogel M.A."/>
            <person name="Romero D."/>
            <person name="Cevallos M.A."/>
            <person name="Martinez-Romero E."/>
            <person name="Gonzalez V."/>
        </authorList>
    </citation>
    <scope>NUCLEOTIDE SEQUENCE [LARGE SCALE GENOMIC DNA]</scope>
    <source>
        <strain evidence="1 2">IE4771</strain>
    </source>
</reference>
<name>A0A060I6R4_RHIET</name>
<dbReference type="KEGG" id="rei:IE4771_CH02122"/>
<protein>
    <submittedName>
        <fullName evidence="1">Uncharacterized protein</fullName>
    </submittedName>
</protein>
<accession>A0A060I6R4</accession>
<dbReference type="Proteomes" id="UP000027180">
    <property type="component" value="Chromosome"/>
</dbReference>
<sequence>MTAPEDAAGYWNLFTENRSEHAADRTSSLVVELLKTPRRAVDIDEIVNPRFYQNSHRVSLHGPAQPFSGEPRAERKEMITLNHLPLL</sequence>
<gene>
    <name evidence="1" type="ORF">IE4771_CH02122</name>
</gene>
<organism evidence="1 2">
    <name type="scientific">Rhizobium etli bv. mimosae str. IE4771</name>
    <dbReference type="NCBI Taxonomy" id="1432050"/>
    <lineage>
        <taxon>Bacteria</taxon>
        <taxon>Pseudomonadati</taxon>
        <taxon>Pseudomonadota</taxon>
        <taxon>Alphaproteobacteria</taxon>
        <taxon>Hyphomicrobiales</taxon>
        <taxon>Rhizobiaceae</taxon>
        <taxon>Rhizobium/Agrobacterium group</taxon>
        <taxon>Rhizobium</taxon>
    </lineage>
</organism>
<proteinExistence type="predicted"/>